<evidence type="ECO:0000313" key="9">
    <source>
        <dbReference type="EMBL" id="KAK9500716.1"/>
    </source>
</evidence>
<dbReference type="InterPro" id="IPR019473">
    <property type="entry name" value="TFIID_su8_C"/>
</dbReference>
<evidence type="ECO:0000256" key="7">
    <source>
        <dbReference type="SAM" id="MobiDB-lite"/>
    </source>
</evidence>
<dbReference type="InterPro" id="IPR009072">
    <property type="entry name" value="Histone-fold"/>
</dbReference>
<name>A0AAW1CQC0_9HEMI</name>
<gene>
    <name evidence="9" type="ORF">O3M35_001929</name>
</gene>
<dbReference type="CDD" id="cd22918">
    <property type="entry name" value="HFD_TAF8"/>
    <property type="match status" value="1"/>
</dbReference>
<dbReference type="InterPro" id="IPR037818">
    <property type="entry name" value="TAF8"/>
</dbReference>
<evidence type="ECO:0000256" key="1">
    <source>
        <dbReference type="ARBA" id="ARBA00004123"/>
    </source>
</evidence>
<dbReference type="Pfam" id="PF07524">
    <property type="entry name" value="Bromo_TP"/>
    <property type="match status" value="1"/>
</dbReference>
<proteinExistence type="inferred from homology"/>
<dbReference type="Proteomes" id="UP001461498">
    <property type="component" value="Unassembled WGS sequence"/>
</dbReference>
<dbReference type="AlphaFoldDB" id="A0AAW1CQC0"/>
<dbReference type="CDD" id="cd08049">
    <property type="entry name" value="TAF8"/>
    <property type="match status" value="1"/>
</dbReference>
<dbReference type="PANTHER" id="PTHR46469">
    <property type="entry name" value="TRANSCRIPTION INITIATION FACTOR TFIID SUBUNIT 8"/>
    <property type="match status" value="1"/>
</dbReference>
<dbReference type="Pfam" id="PF10406">
    <property type="entry name" value="TAF8_C"/>
    <property type="match status" value="1"/>
</dbReference>
<reference evidence="9 10" key="1">
    <citation type="submission" date="2022-12" db="EMBL/GenBank/DDBJ databases">
        <title>Chromosome-level genome assembly of true bugs.</title>
        <authorList>
            <person name="Ma L."/>
            <person name="Li H."/>
        </authorList>
    </citation>
    <scope>NUCLEOTIDE SEQUENCE [LARGE SCALE GENOMIC DNA]</scope>
    <source>
        <strain evidence="9">Lab_2022b</strain>
    </source>
</reference>
<comment type="similarity">
    <text evidence="2">Belongs to the TAF8 family.</text>
</comment>
<dbReference type="Gene3D" id="1.10.20.10">
    <property type="entry name" value="Histone, subunit A"/>
    <property type="match status" value="1"/>
</dbReference>
<evidence type="ECO:0000256" key="4">
    <source>
        <dbReference type="ARBA" id="ARBA00023015"/>
    </source>
</evidence>
<protein>
    <recommendedName>
        <fullName evidence="3">Transcription initiation factor TFIID subunit 8</fullName>
    </recommendedName>
</protein>
<dbReference type="GO" id="GO:0006367">
    <property type="term" value="P:transcription initiation at RNA polymerase II promoter"/>
    <property type="evidence" value="ECO:0007669"/>
    <property type="project" value="TreeGrafter"/>
</dbReference>
<sequence length="268" mass="30079">MSCSTNSVNVQRKVLSSAVASMLTEIGFEAAEQTAFETLVEIIQSLICEIGNSSRAYCELSGRTEPLFADVLLALINMGIKVNEIEEHAKRNYKTVIPPPVPSVQPKQLSILQAGVKQPHPSHIPAHLPPFPDPHAYIRTPTHKQPVTEYEAIREKSALQKRDIERALNKFVTKTCETDSLFLSQDSIFPLIACKPHFPAYGVALLPKDQVFEFEEDEISRSPQRKKAKDVKEEEETTKCDNETIDNPYLRPVKLPPPKIKIKDLLPT</sequence>
<evidence type="ECO:0000259" key="8">
    <source>
        <dbReference type="SMART" id="SM00576"/>
    </source>
</evidence>
<feature type="domain" description="Bromodomain associated" evidence="8">
    <location>
        <begin position="8"/>
        <end position="84"/>
    </location>
</feature>
<evidence type="ECO:0000256" key="3">
    <source>
        <dbReference type="ARBA" id="ARBA00017307"/>
    </source>
</evidence>
<feature type="region of interest" description="Disordered" evidence="7">
    <location>
        <begin position="216"/>
        <end position="252"/>
    </location>
</feature>
<accession>A0AAW1CQC0</accession>
<comment type="caution">
    <text evidence="9">The sequence shown here is derived from an EMBL/GenBank/DDBJ whole genome shotgun (WGS) entry which is preliminary data.</text>
</comment>
<evidence type="ECO:0000313" key="10">
    <source>
        <dbReference type="Proteomes" id="UP001461498"/>
    </source>
</evidence>
<dbReference type="PANTHER" id="PTHR46469:SF1">
    <property type="entry name" value="TRANSCRIPTION INITIATION FACTOR TFIID SUBUNIT 8"/>
    <property type="match status" value="1"/>
</dbReference>
<dbReference type="EMBL" id="JAPXFL010000010">
    <property type="protein sequence ID" value="KAK9500716.1"/>
    <property type="molecule type" value="Genomic_DNA"/>
</dbReference>
<comment type="subcellular location">
    <subcellularLocation>
        <location evidence="1">Nucleus</location>
    </subcellularLocation>
</comment>
<dbReference type="GO" id="GO:0046982">
    <property type="term" value="F:protein heterodimerization activity"/>
    <property type="evidence" value="ECO:0007669"/>
    <property type="project" value="InterPro"/>
</dbReference>
<evidence type="ECO:0000256" key="2">
    <source>
        <dbReference type="ARBA" id="ARBA00008767"/>
    </source>
</evidence>
<keyword evidence="10" id="KW-1185">Reference proteome</keyword>
<keyword evidence="6" id="KW-0539">Nucleus</keyword>
<evidence type="ECO:0000256" key="5">
    <source>
        <dbReference type="ARBA" id="ARBA00023163"/>
    </source>
</evidence>
<evidence type="ECO:0000256" key="6">
    <source>
        <dbReference type="ARBA" id="ARBA00023242"/>
    </source>
</evidence>
<dbReference type="SMART" id="SM00576">
    <property type="entry name" value="BTP"/>
    <property type="match status" value="1"/>
</dbReference>
<dbReference type="InterPro" id="IPR006565">
    <property type="entry name" value="BTP"/>
</dbReference>
<dbReference type="GO" id="GO:0005669">
    <property type="term" value="C:transcription factor TFIID complex"/>
    <property type="evidence" value="ECO:0007669"/>
    <property type="project" value="InterPro"/>
</dbReference>
<organism evidence="9 10">
    <name type="scientific">Rhynocoris fuscipes</name>
    <dbReference type="NCBI Taxonomy" id="488301"/>
    <lineage>
        <taxon>Eukaryota</taxon>
        <taxon>Metazoa</taxon>
        <taxon>Ecdysozoa</taxon>
        <taxon>Arthropoda</taxon>
        <taxon>Hexapoda</taxon>
        <taxon>Insecta</taxon>
        <taxon>Pterygota</taxon>
        <taxon>Neoptera</taxon>
        <taxon>Paraneoptera</taxon>
        <taxon>Hemiptera</taxon>
        <taxon>Heteroptera</taxon>
        <taxon>Panheteroptera</taxon>
        <taxon>Cimicomorpha</taxon>
        <taxon>Reduviidae</taxon>
        <taxon>Harpactorinae</taxon>
        <taxon>Harpactorini</taxon>
        <taxon>Rhynocoris</taxon>
    </lineage>
</organism>
<keyword evidence="5" id="KW-0804">Transcription</keyword>
<keyword evidence="4" id="KW-0805">Transcription regulation</keyword>
<dbReference type="EMBL" id="JAPXFL010000010">
    <property type="protein sequence ID" value="KAK9500715.1"/>
    <property type="molecule type" value="Genomic_DNA"/>
</dbReference>